<dbReference type="CDD" id="cd00707">
    <property type="entry name" value="Pancreat_lipase_like"/>
    <property type="match status" value="1"/>
</dbReference>
<dbReference type="PANTHER" id="PTHR11610:SF177">
    <property type="entry name" value="IP13478P-RELATED"/>
    <property type="match status" value="1"/>
</dbReference>
<sequence length="237" mass="26358">MMISHFGFTRVVILIHGYTGDHDYSPNSDIRPALFNYSEYNVISVDYGPIAESPCYLSSVRNLKVVANCTAQLIDHMVDQEISPLSAFHPIGFSLGAHVVGMVANYLKAGKLSRITALDPAKPMFVTAPPEDRIDAGDAHFVDVIHTDILERGLLLPTGHVDYYMNGGFTQPGCMSQTDTSPGSCNHDRAPIYFAESINSQRGFWGYKCFHWYAYVMGLCRKDDHYTALMGMHAPNR</sequence>
<keyword evidence="3" id="KW-0964">Secreted</keyword>
<proteinExistence type="inferred from homology"/>
<evidence type="ECO:0000256" key="3">
    <source>
        <dbReference type="ARBA" id="ARBA00022525"/>
    </source>
</evidence>
<evidence type="ECO:0000313" key="6">
    <source>
        <dbReference type="EnsemblMetazoa" id="LLOJ008056-PA"/>
    </source>
</evidence>
<evidence type="ECO:0000256" key="4">
    <source>
        <dbReference type="RuleBase" id="RU004262"/>
    </source>
</evidence>
<reference evidence="6" key="1">
    <citation type="submission" date="2020-05" db="UniProtKB">
        <authorList>
            <consortium name="EnsemblMetazoa"/>
        </authorList>
    </citation>
    <scope>IDENTIFICATION</scope>
    <source>
        <strain evidence="6">Jacobina</strain>
    </source>
</reference>
<dbReference type="Proteomes" id="UP000092461">
    <property type="component" value="Unassembled WGS sequence"/>
</dbReference>
<comment type="similarity">
    <text evidence="2 4">Belongs to the AB hydrolase superfamily. Lipase family.</text>
</comment>
<dbReference type="EMBL" id="AJWK01027123">
    <property type="status" value="NOT_ANNOTATED_CDS"/>
    <property type="molecule type" value="Genomic_DNA"/>
</dbReference>
<dbReference type="EnsemblMetazoa" id="LLOJ008056-RA">
    <property type="protein sequence ID" value="LLOJ008056-PA"/>
    <property type="gene ID" value="LLOJ008056"/>
</dbReference>
<feature type="domain" description="Lipase" evidence="5">
    <location>
        <begin position="10"/>
        <end position="233"/>
    </location>
</feature>
<dbReference type="InterPro" id="IPR029058">
    <property type="entry name" value="AB_hydrolase_fold"/>
</dbReference>
<dbReference type="Pfam" id="PF00151">
    <property type="entry name" value="Lipase"/>
    <property type="match status" value="1"/>
</dbReference>
<accession>A0A1B0CT57</accession>
<dbReference type="InterPro" id="IPR013818">
    <property type="entry name" value="Lipase"/>
</dbReference>
<dbReference type="PRINTS" id="PR00821">
    <property type="entry name" value="TAGLIPASE"/>
</dbReference>
<evidence type="ECO:0000256" key="1">
    <source>
        <dbReference type="ARBA" id="ARBA00004613"/>
    </source>
</evidence>
<protein>
    <recommendedName>
        <fullName evidence="5">Lipase domain-containing protein</fullName>
    </recommendedName>
</protein>
<dbReference type="GO" id="GO:0016298">
    <property type="term" value="F:lipase activity"/>
    <property type="evidence" value="ECO:0007669"/>
    <property type="project" value="InterPro"/>
</dbReference>
<keyword evidence="7" id="KW-1185">Reference proteome</keyword>
<dbReference type="VEuPathDB" id="VectorBase:LLONM1_003780"/>
<name>A0A1B0CT57_LUTLO</name>
<dbReference type="GO" id="GO:0016042">
    <property type="term" value="P:lipid catabolic process"/>
    <property type="evidence" value="ECO:0007669"/>
    <property type="project" value="TreeGrafter"/>
</dbReference>
<dbReference type="InterPro" id="IPR000734">
    <property type="entry name" value="TAG_lipase"/>
</dbReference>
<evidence type="ECO:0000259" key="5">
    <source>
        <dbReference type="Pfam" id="PF00151"/>
    </source>
</evidence>
<evidence type="ECO:0000313" key="7">
    <source>
        <dbReference type="Proteomes" id="UP000092461"/>
    </source>
</evidence>
<dbReference type="AlphaFoldDB" id="A0A1B0CT57"/>
<organism evidence="6 7">
    <name type="scientific">Lutzomyia longipalpis</name>
    <name type="common">Sand fly</name>
    <dbReference type="NCBI Taxonomy" id="7200"/>
    <lineage>
        <taxon>Eukaryota</taxon>
        <taxon>Metazoa</taxon>
        <taxon>Ecdysozoa</taxon>
        <taxon>Arthropoda</taxon>
        <taxon>Hexapoda</taxon>
        <taxon>Insecta</taxon>
        <taxon>Pterygota</taxon>
        <taxon>Neoptera</taxon>
        <taxon>Endopterygota</taxon>
        <taxon>Diptera</taxon>
        <taxon>Nematocera</taxon>
        <taxon>Psychodoidea</taxon>
        <taxon>Psychodidae</taxon>
        <taxon>Lutzomyia</taxon>
        <taxon>Lutzomyia</taxon>
    </lineage>
</organism>
<dbReference type="Gene3D" id="3.40.50.1820">
    <property type="entry name" value="alpha/beta hydrolase"/>
    <property type="match status" value="1"/>
</dbReference>
<dbReference type="GO" id="GO:0005615">
    <property type="term" value="C:extracellular space"/>
    <property type="evidence" value="ECO:0007669"/>
    <property type="project" value="TreeGrafter"/>
</dbReference>
<comment type="subcellular location">
    <subcellularLocation>
        <location evidence="1">Secreted</location>
    </subcellularLocation>
</comment>
<evidence type="ECO:0000256" key="2">
    <source>
        <dbReference type="ARBA" id="ARBA00010701"/>
    </source>
</evidence>
<dbReference type="VEuPathDB" id="VectorBase:LLOJ008056"/>
<dbReference type="InterPro" id="IPR033906">
    <property type="entry name" value="Lipase_N"/>
</dbReference>
<dbReference type="PANTHER" id="PTHR11610">
    <property type="entry name" value="LIPASE"/>
    <property type="match status" value="1"/>
</dbReference>
<dbReference type="SUPFAM" id="SSF53474">
    <property type="entry name" value="alpha/beta-Hydrolases"/>
    <property type="match status" value="1"/>
</dbReference>
<dbReference type="GO" id="GO:0017171">
    <property type="term" value="F:serine hydrolase activity"/>
    <property type="evidence" value="ECO:0007669"/>
    <property type="project" value="TreeGrafter"/>
</dbReference>